<evidence type="ECO:0000259" key="2">
    <source>
        <dbReference type="Pfam" id="PF09968"/>
    </source>
</evidence>
<dbReference type="InterPro" id="IPR019243">
    <property type="entry name" value="DUF2202"/>
</dbReference>
<sequence>MVSRIFFKLFVISSVTGSLFFFNACNSALEAGSAAGIQGMDAASLSIDQYPVEEISQAESDGMVYMREEEKLARDVYKTLYTHWNIRVFNNIPRSEQQHMDAIKLLLDRYQLEDPVGNDSLGVFKNETLQELYNTLTTQGSVSLVEALKVGALIEEIDILDLQRELDDDVDNQDITFVYENLMKGSRNHLRAFVRNLSRQGVEYVPQKLSEEQYLEIINSDWERGRR</sequence>
<feature type="chain" id="PRO_5031261021" evidence="1">
    <location>
        <begin position="24"/>
        <end position="227"/>
    </location>
</feature>
<feature type="signal peptide" evidence="1">
    <location>
        <begin position="1"/>
        <end position="23"/>
    </location>
</feature>
<name>A0A7V4WW08_CALAY</name>
<dbReference type="InterPro" id="IPR009078">
    <property type="entry name" value="Ferritin-like_SF"/>
</dbReference>
<dbReference type="Pfam" id="PF09968">
    <property type="entry name" value="DUF2202"/>
    <property type="match status" value="1"/>
</dbReference>
<dbReference type="Gene3D" id="1.20.1260.10">
    <property type="match status" value="1"/>
</dbReference>
<protein>
    <submittedName>
        <fullName evidence="3">DUF2202 domain-containing protein</fullName>
    </submittedName>
</protein>
<dbReference type="InterPro" id="IPR012347">
    <property type="entry name" value="Ferritin-like"/>
</dbReference>
<reference evidence="3" key="1">
    <citation type="journal article" date="2020" name="mSystems">
        <title>Genome- and Community-Level Interaction Insights into Carbon Utilization and Element Cycling Functions of Hydrothermarchaeota in Hydrothermal Sediment.</title>
        <authorList>
            <person name="Zhou Z."/>
            <person name="Liu Y."/>
            <person name="Xu W."/>
            <person name="Pan J."/>
            <person name="Luo Z.H."/>
            <person name="Li M."/>
        </authorList>
    </citation>
    <scope>NUCLEOTIDE SEQUENCE [LARGE SCALE GENOMIC DNA]</scope>
    <source>
        <strain evidence="3">HyVt-577</strain>
    </source>
</reference>
<evidence type="ECO:0000313" key="3">
    <source>
        <dbReference type="EMBL" id="HGY56087.1"/>
    </source>
</evidence>
<gene>
    <name evidence="3" type="ORF">ENK44_10310</name>
</gene>
<comment type="caution">
    <text evidence="3">The sequence shown here is derived from an EMBL/GenBank/DDBJ whole genome shotgun (WGS) entry which is preliminary data.</text>
</comment>
<dbReference type="EMBL" id="DRQG01000096">
    <property type="protein sequence ID" value="HGY56087.1"/>
    <property type="molecule type" value="Genomic_DNA"/>
</dbReference>
<dbReference type="SUPFAM" id="SSF47240">
    <property type="entry name" value="Ferritin-like"/>
    <property type="match status" value="1"/>
</dbReference>
<dbReference type="CDD" id="cd01048">
    <property type="entry name" value="Ferritin_like_AB2"/>
    <property type="match status" value="1"/>
</dbReference>
<dbReference type="AlphaFoldDB" id="A0A7V4WW08"/>
<evidence type="ECO:0000256" key="1">
    <source>
        <dbReference type="SAM" id="SignalP"/>
    </source>
</evidence>
<proteinExistence type="predicted"/>
<accession>A0A7V4WW08</accession>
<dbReference type="Proteomes" id="UP000885779">
    <property type="component" value="Unassembled WGS sequence"/>
</dbReference>
<feature type="domain" description="DUF2202" evidence="2">
    <location>
        <begin position="59"/>
        <end position="220"/>
    </location>
</feature>
<organism evidence="3">
    <name type="scientific">Caldithrix abyssi</name>
    <dbReference type="NCBI Taxonomy" id="187145"/>
    <lineage>
        <taxon>Bacteria</taxon>
        <taxon>Pseudomonadati</taxon>
        <taxon>Calditrichota</taxon>
        <taxon>Calditrichia</taxon>
        <taxon>Calditrichales</taxon>
        <taxon>Calditrichaceae</taxon>
        <taxon>Caldithrix</taxon>
    </lineage>
</organism>
<keyword evidence="1" id="KW-0732">Signal</keyword>